<name>A0A1V6LYZ3_9BACT</name>
<dbReference type="EC" id="2.6.1.-" evidence="6"/>
<dbReference type="Pfam" id="PF00155">
    <property type="entry name" value="Aminotran_1_2"/>
    <property type="match status" value="1"/>
</dbReference>
<dbReference type="InterPro" id="IPR004838">
    <property type="entry name" value="NHTrfase_class1_PyrdxlP-BS"/>
</dbReference>
<dbReference type="InterPro" id="IPR015424">
    <property type="entry name" value="PyrdxlP-dep_Trfase"/>
</dbReference>
<dbReference type="Proteomes" id="UP000242219">
    <property type="component" value="Unassembled WGS sequence"/>
</dbReference>
<keyword evidence="3 6" id="KW-0032">Aminotransferase</keyword>
<evidence type="ECO:0000313" key="9">
    <source>
        <dbReference type="Proteomes" id="UP000242219"/>
    </source>
</evidence>
<dbReference type="CDD" id="cd00609">
    <property type="entry name" value="AAT_like"/>
    <property type="match status" value="1"/>
</dbReference>
<keyword evidence="9" id="KW-1185">Reference proteome</keyword>
<dbReference type="Gene3D" id="3.90.1150.10">
    <property type="entry name" value="Aspartate Aminotransferase, domain 1"/>
    <property type="match status" value="1"/>
</dbReference>
<dbReference type="InterPro" id="IPR015422">
    <property type="entry name" value="PyrdxlP-dep_Trfase_small"/>
</dbReference>
<dbReference type="AlphaFoldDB" id="A0A1V6LYZ3"/>
<dbReference type="InterPro" id="IPR015421">
    <property type="entry name" value="PyrdxlP-dep_Trfase_major"/>
</dbReference>
<feature type="domain" description="Aminotransferase class I/classII large" evidence="7">
    <location>
        <begin position="27"/>
        <end position="354"/>
    </location>
</feature>
<dbReference type="GO" id="GO:0006520">
    <property type="term" value="P:amino acid metabolic process"/>
    <property type="evidence" value="ECO:0007669"/>
    <property type="project" value="InterPro"/>
</dbReference>
<proteinExistence type="inferred from homology"/>
<evidence type="ECO:0000259" key="7">
    <source>
        <dbReference type="Pfam" id="PF00155"/>
    </source>
</evidence>
<keyword evidence="5" id="KW-0663">Pyridoxal phosphate</keyword>
<evidence type="ECO:0000313" key="8">
    <source>
        <dbReference type="EMBL" id="OQD45392.1"/>
    </source>
</evidence>
<evidence type="ECO:0000256" key="4">
    <source>
        <dbReference type="ARBA" id="ARBA00022679"/>
    </source>
</evidence>
<gene>
    <name evidence="8" type="ORF">BIY37_08710</name>
</gene>
<evidence type="ECO:0000256" key="6">
    <source>
        <dbReference type="RuleBase" id="RU000481"/>
    </source>
</evidence>
<reference evidence="8 9" key="1">
    <citation type="journal article" date="2016" name="Genome Announc.">
        <title>Draft Genome Sequence of the Anaerobic Ammonium-Oxidizing Bacterium 'Candidatus Brocadia sp. 40'.</title>
        <authorList>
            <person name="Ali M."/>
            <person name="Haroon M.F."/>
            <person name="Narita Y."/>
            <person name="Zhang L."/>
            <person name="Rangel Shaw D."/>
            <person name="Okabe S."/>
            <person name="Saikaly P.E."/>
        </authorList>
    </citation>
    <scope>NUCLEOTIDE SEQUENCE [LARGE SCALE GENOMIC DNA]</scope>
    <source>
        <strain evidence="8 9">40</strain>
    </source>
</reference>
<keyword evidence="4 6" id="KW-0808">Transferase</keyword>
<dbReference type="SUPFAM" id="SSF53383">
    <property type="entry name" value="PLP-dependent transferases"/>
    <property type="match status" value="1"/>
</dbReference>
<evidence type="ECO:0000256" key="3">
    <source>
        <dbReference type="ARBA" id="ARBA00022576"/>
    </source>
</evidence>
<organism evidence="8 9">
    <name type="scientific">Candidatus Brocadia sapporoensis</name>
    <dbReference type="NCBI Taxonomy" id="392547"/>
    <lineage>
        <taxon>Bacteria</taxon>
        <taxon>Pseudomonadati</taxon>
        <taxon>Planctomycetota</taxon>
        <taxon>Candidatus Brocadiia</taxon>
        <taxon>Candidatus Brocadiales</taxon>
        <taxon>Candidatus Brocadiaceae</taxon>
        <taxon>Candidatus Brocadia</taxon>
    </lineage>
</organism>
<dbReference type="PROSITE" id="PS00105">
    <property type="entry name" value="AA_TRANSFER_CLASS_1"/>
    <property type="match status" value="1"/>
</dbReference>
<dbReference type="Gene3D" id="3.40.640.10">
    <property type="entry name" value="Type I PLP-dependent aspartate aminotransferase-like (Major domain)"/>
    <property type="match status" value="1"/>
</dbReference>
<comment type="caution">
    <text evidence="8">The sequence shown here is derived from an EMBL/GenBank/DDBJ whole genome shotgun (WGS) entry which is preliminary data.</text>
</comment>
<comment type="similarity">
    <text evidence="2 6">Belongs to the class-I pyridoxal-phosphate-dependent aminotransferase family.</text>
</comment>
<dbReference type="InterPro" id="IPR004839">
    <property type="entry name" value="Aminotransferase_I/II_large"/>
</dbReference>
<comment type="cofactor">
    <cofactor evidence="1 6">
        <name>pyridoxal 5'-phosphate</name>
        <dbReference type="ChEBI" id="CHEBI:597326"/>
    </cofactor>
</comment>
<dbReference type="GO" id="GO:0008483">
    <property type="term" value="F:transaminase activity"/>
    <property type="evidence" value="ECO:0007669"/>
    <property type="project" value="UniProtKB-KW"/>
</dbReference>
<dbReference type="EMBL" id="MJUW02000093">
    <property type="protein sequence ID" value="OQD45392.1"/>
    <property type="molecule type" value="Genomic_DNA"/>
</dbReference>
<dbReference type="GO" id="GO:0030170">
    <property type="term" value="F:pyridoxal phosphate binding"/>
    <property type="evidence" value="ECO:0007669"/>
    <property type="project" value="InterPro"/>
</dbReference>
<dbReference type="PANTHER" id="PTHR46383">
    <property type="entry name" value="ASPARTATE AMINOTRANSFERASE"/>
    <property type="match status" value="1"/>
</dbReference>
<protein>
    <recommendedName>
        <fullName evidence="6">Aminotransferase</fullName>
        <ecNumber evidence="6">2.6.1.-</ecNumber>
    </recommendedName>
</protein>
<accession>A0A1V6LYZ3</accession>
<sequence>MIAYRMSEIDSSGIRKIFNLAQKMRNPVNLSIGQPDFDVPEEIKAVAIRAIMDGANKYTVTQGIAELRAGISKQLLKHRGVNAEDVIITSGVSGALTLALMVLINPEDEVLIPDPAFVSYKHLTKFCGGKPVFIDTYPDFQLTAARIQPHITKKTKALVMNSPANPTGILCTAHEIKEIAELARKHNLVVISDEIYHSYDYHHTFESIGKYYEKTLILDGFSKSFAMTGWRMGYAAGPASIITEMIKLQQYTFVCAPSFAQYALAISLETDVSHYIANYKKKRDLMYDGLKDRFRIVKPDGAFYFFPQVPWGTDEEFVASAVKNNLLIIPGSVFSERNTHFRICYTASEETIQCGIDILNTLAQQQPS</sequence>
<evidence type="ECO:0000256" key="5">
    <source>
        <dbReference type="ARBA" id="ARBA00022898"/>
    </source>
</evidence>
<dbReference type="PANTHER" id="PTHR46383:SF3">
    <property type="entry name" value="ASPARTATE AMINOTRANSFERASE-RELATED"/>
    <property type="match status" value="1"/>
</dbReference>
<evidence type="ECO:0000256" key="1">
    <source>
        <dbReference type="ARBA" id="ARBA00001933"/>
    </source>
</evidence>
<evidence type="ECO:0000256" key="2">
    <source>
        <dbReference type="ARBA" id="ARBA00007441"/>
    </source>
</evidence>
<dbReference type="InterPro" id="IPR050596">
    <property type="entry name" value="AspAT/PAT-like"/>
</dbReference>